<dbReference type="InterPro" id="IPR056884">
    <property type="entry name" value="NPHP3-like_N"/>
</dbReference>
<dbReference type="Pfam" id="PF13271">
    <property type="entry name" value="DUF4062"/>
    <property type="match status" value="1"/>
</dbReference>
<dbReference type="EMBL" id="DS469831">
    <property type="protein sequence ID" value="EDO32345.1"/>
    <property type="molecule type" value="Genomic_DNA"/>
</dbReference>
<dbReference type="AlphaFoldDB" id="A7SVC1"/>
<dbReference type="PhylomeDB" id="A7SVC1"/>
<organism evidence="4 5">
    <name type="scientific">Nematostella vectensis</name>
    <name type="common">Starlet sea anemone</name>
    <dbReference type="NCBI Taxonomy" id="45351"/>
    <lineage>
        <taxon>Eukaryota</taxon>
        <taxon>Metazoa</taxon>
        <taxon>Cnidaria</taxon>
        <taxon>Anthozoa</taxon>
        <taxon>Hexacorallia</taxon>
        <taxon>Actiniaria</taxon>
        <taxon>Edwardsiidae</taxon>
        <taxon>Nematostella</taxon>
    </lineage>
</organism>
<dbReference type="PANTHER" id="PTHR19860">
    <property type="entry name" value="DDB1- AND CUL4-ASSOCIATED FACTOR 12-RELATED"/>
    <property type="match status" value="1"/>
</dbReference>
<dbReference type="Pfam" id="PF24883">
    <property type="entry name" value="NPHP3_N"/>
    <property type="match status" value="1"/>
</dbReference>
<feature type="non-terminal residue" evidence="4">
    <location>
        <position position="1"/>
    </location>
</feature>
<dbReference type="SUPFAM" id="SSF52540">
    <property type="entry name" value="P-loop containing nucleoside triphosphate hydrolases"/>
    <property type="match status" value="1"/>
</dbReference>
<dbReference type="PANTHER" id="PTHR19860:SF40">
    <property type="entry name" value="WD40 REPEAT-CONTAINING PROTEIN"/>
    <property type="match status" value="1"/>
</dbReference>
<evidence type="ECO:0000313" key="4">
    <source>
        <dbReference type="EMBL" id="EDO32345.1"/>
    </source>
</evidence>
<dbReference type="Gene3D" id="3.40.50.300">
    <property type="entry name" value="P-loop containing nucleotide triphosphate hydrolases"/>
    <property type="match status" value="1"/>
</dbReference>
<evidence type="ECO:0000259" key="3">
    <source>
        <dbReference type="Pfam" id="PF24883"/>
    </source>
</evidence>
<keyword evidence="1" id="KW-0677">Repeat</keyword>
<dbReference type="eggNOG" id="KOG3602">
    <property type="taxonomic scope" value="Eukaryota"/>
</dbReference>
<evidence type="ECO:0000313" key="5">
    <source>
        <dbReference type="Proteomes" id="UP000001593"/>
    </source>
</evidence>
<evidence type="ECO:0000256" key="1">
    <source>
        <dbReference type="ARBA" id="ARBA00022737"/>
    </source>
</evidence>
<protein>
    <recommendedName>
        <fullName evidence="6">DUF4062 domain-containing protein</fullName>
    </recommendedName>
</protein>
<feature type="domain" description="DUF4062" evidence="2">
    <location>
        <begin position="7"/>
        <end position="90"/>
    </location>
</feature>
<gene>
    <name evidence="4" type="ORF">NEMVEDRAFT_v1g133949</name>
</gene>
<dbReference type="InterPro" id="IPR025139">
    <property type="entry name" value="DUF4062"/>
</dbReference>
<accession>A7SVC1</accession>
<sequence>MLRKTARVFFSSPFGGLEEEREELTKKYWPQLESMCSKAGYEFIPVDLRWGITSEMSSSAVTIKVCLSEMDRSDMIVGFFGQRYGWHGNNELLQKSFDVAAVKYPWVNEYRDRAVTELEFLHGHLRNPGARPACFFFRDKVRYYDAILGKNACSPNQPQAQKMNTTIENHARLGGKQKKTCTTCLAVHMSYATPQEGARLMFETIKKYFNEVLLAFPAESLKEQDLENVQHDVFLASRLGMGGAYVGGAKYISMIDRHLSTKGQSRPIVVLGNAGDGKSCLLSNWITAHQLRHPTDVIVYHFVGSSSESTVPKFLLSRLVNELFEEVQEKQINNNVTFGPLDEGLRAASSDNEPDLIRKIRALTAKLTETGASVFLVVDALNKVDVTGQTMKALYWLPKDLPHGAHLVASTLASDTANIRELETRGCETISIAALQHSEREEIALATLKIRGKTLSTQQRERIFQKQQTQNPLYLKTLLQELLSFGEFFQLDAYIDDLLEANDTKGLFTKFLKRLETDYNPEDFDGNLIEQVLSCILVCRQGLSENELKSILQISDQNWSALYFALDDFLVFRSGLYNFAYDELRDAVQERYCQSSEKRKEFIVKVVNYFEEKLGGRSLMYDTTIPTRVLKELPWLLKNLGDSDRLVACLLHPAVFYSLRSGLDQYDLANYWAVSGLDGDTIVAKQKKVIDDQMILFYNEAIDKGNDQKSALRKMSHFVYELAQFLENAGYLSSVEPLLERALQM</sequence>
<dbReference type="GO" id="GO:0080008">
    <property type="term" value="C:Cul4-RING E3 ubiquitin ligase complex"/>
    <property type="evidence" value="ECO:0000318"/>
    <property type="project" value="GO_Central"/>
</dbReference>
<dbReference type="InterPro" id="IPR027417">
    <property type="entry name" value="P-loop_NTPase"/>
</dbReference>
<dbReference type="Proteomes" id="UP000001593">
    <property type="component" value="Unassembled WGS sequence"/>
</dbReference>
<dbReference type="HOGENOM" id="CLU_373248_0_0_1"/>
<feature type="domain" description="Nephrocystin 3-like N-terminal" evidence="3">
    <location>
        <begin position="259"/>
        <end position="394"/>
    </location>
</feature>
<dbReference type="InParanoid" id="A7SVC1"/>
<proteinExistence type="predicted"/>
<evidence type="ECO:0000259" key="2">
    <source>
        <dbReference type="Pfam" id="PF13271"/>
    </source>
</evidence>
<reference evidence="4 5" key="1">
    <citation type="journal article" date="2007" name="Science">
        <title>Sea anemone genome reveals ancestral eumetazoan gene repertoire and genomic organization.</title>
        <authorList>
            <person name="Putnam N.H."/>
            <person name="Srivastava M."/>
            <person name="Hellsten U."/>
            <person name="Dirks B."/>
            <person name="Chapman J."/>
            <person name="Salamov A."/>
            <person name="Terry A."/>
            <person name="Shapiro H."/>
            <person name="Lindquist E."/>
            <person name="Kapitonov V.V."/>
            <person name="Jurka J."/>
            <person name="Genikhovich G."/>
            <person name="Grigoriev I.V."/>
            <person name="Lucas S.M."/>
            <person name="Steele R.E."/>
            <person name="Finnerty J.R."/>
            <person name="Technau U."/>
            <person name="Martindale M.Q."/>
            <person name="Rokhsar D.S."/>
        </authorList>
    </citation>
    <scope>NUCLEOTIDE SEQUENCE [LARGE SCALE GENOMIC DNA]</scope>
    <source>
        <strain evidence="5">CH2 X CH6</strain>
    </source>
</reference>
<dbReference type="OMA" id="GCETISI"/>
<evidence type="ECO:0008006" key="6">
    <source>
        <dbReference type="Google" id="ProtNLM"/>
    </source>
</evidence>
<dbReference type="STRING" id="45351.A7SVC1"/>
<name>A7SVC1_NEMVE</name>
<dbReference type="InterPro" id="IPR051191">
    <property type="entry name" value="DCAF12"/>
</dbReference>
<keyword evidence="5" id="KW-1185">Reference proteome</keyword>